<dbReference type="GO" id="GO:0016846">
    <property type="term" value="F:carbon-sulfur lyase activity"/>
    <property type="evidence" value="ECO:0007669"/>
    <property type="project" value="InterPro"/>
</dbReference>
<evidence type="ECO:0000256" key="1">
    <source>
        <dbReference type="ARBA" id="ARBA00005495"/>
    </source>
</evidence>
<dbReference type="GO" id="GO:0046872">
    <property type="term" value="F:metal ion binding"/>
    <property type="evidence" value="ECO:0007669"/>
    <property type="project" value="UniProtKB-KW"/>
</dbReference>
<keyword evidence="3" id="KW-0862">Zinc</keyword>
<name>A0A1I7F7R0_9PROT</name>
<evidence type="ECO:0000259" key="5">
    <source>
        <dbReference type="PROSITE" id="PS51891"/>
    </source>
</evidence>
<accession>A0A1I7F7R0</accession>
<evidence type="ECO:0000313" key="6">
    <source>
        <dbReference type="EMBL" id="SFU32238.1"/>
    </source>
</evidence>
<dbReference type="EMBL" id="FPBL01000001">
    <property type="protein sequence ID" value="SFU32238.1"/>
    <property type="molecule type" value="Genomic_DNA"/>
</dbReference>
<reference evidence="6 7" key="1">
    <citation type="submission" date="2016-10" db="EMBL/GenBank/DDBJ databases">
        <authorList>
            <person name="de Groot N.N."/>
        </authorList>
    </citation>
    <scope>NUCLEOTIDE SEQUENCE [LARGE SCALE GENOMIC DNA]</scope>
    <source>
        <strain evidence="6 7">Nm24</strain>
    </source>
</reference>
<dbReference type="SUPFAM" id="SSF51316">
    <property type="entry name" value="Mss4-like"/>
    <property type="match status" value="1"/>
</dbReference>
<keyword evidence="4" id="KW-0456">Lyase</keyword>
<evidence type="ECO:0000256" key="4">
    <source>
        <dbReference type="ARBA" id="ARBA00023239"/>
    </source>
</evidence>
<dbReference type="InterPro" id="IPR011057">
    <property type="entry name" value="Mss4-like_sf"/>
</dbReference>
<gene>
    <name evidence="6" type="ORF">SAMN05216339_101337</name>
</gene>
<evidence type="ECO:0000256" key="3">
    <source>
        <dbReference type="ARBA" id="ARBA00022833"/>
    </source>
</evidence>
<dbReference type="InterPro" id="IPR006913">
    <property type="entry name" value="CENP-V/GFA"/>
</dbReference>
<comment type="similarity">
    <text evidence="1">Belongs to the Gfa family.</text>
</comment>
<dbReference type="RefSeq" id="WP_256214768.1">
    <property type="nucleotide sequence ID" value="NZ_FPBL01000001.1"/>
</dbReference>
<proteinExistence type="inferred from homology"/>
<feature type="domain" description="CENP-V/GFA" evidence="5">
    <location>
        <begin position="65"/>
        <end position="180"/>
    </location>
</feature>
<dbReference type="Proteomes" id="UP000183926">
    <property type="component" value="Unassembled WGS sequence"/>
</dbReference>
<dbReference type="Gene3D" id="3.90.1590.10">
    <property type="entry name" value="glutathione-dependent formaldehyde- activating enzyme (gfa)"/>
    <property type="match status" value="1"/>
</dbReference>
<organism evidence="6 7">
    <name type="scientific">Nitrosomonas eutropha</name>
    <dbReference type="NCBI Taxonomy" id="916"/>
    <lineage>
        <taxon>Bacteria</taxon>
        <taxon>Pseudomonadati</taxon>
        <taxon>Pseudomonadota</taxon>
        <taxon>Betaproteobacteria</taxon>
        <taxon>Nitrosomonadales</taxon>
        <taxon>Nitrosomonadaceae</taxon>
        <taxon>Nitrosomonas</taxon>
    </lineage>
</organism>
<dbReference type="AlphaFoldDB" id="A0A1I7F7R0"/>
<evidence type="ECO:0000256" key="2">
    <source>
        <dbReference type="ARBA" id="ARBA00022723"/>
    </source>
</evidence>
<protein>
    <submittedName>
        <fullName evidence="6">Uncharacterized conserved protein</fullName>
    </submittedName>
</protein>
<sequence length="207" mass="22199">MQEAKCPECNSTQLFRSVPTSTYGGNEEGLSILPGLGSKLSAAKFTTVCCKDCGLIQVLGIRNPMHGHCLCGQVEFEIVGERFKLYQCHCSLCRRQGGSLSNAATIVPSEKFRWLGGAGLISSWKKESGFRSDFCAICGSPVPNPLRNLPYFWVPAGLLGGNGGLEIVAHLCVASKAAWNSALLQGACYDELPNLLELISLLQVTDA</sequence>
<keyword evidence="2" id="KW-0479">Metal-binding</keyword>
<evidence type="ECO:0000313" key="7">
    <source>
        <dbReference type="Proteomes" id="UP000183926"/>
    </source>
</evidence>
<dbReference type="PANTHER" id="PTHR33337">
    <property type="entry name" value="GFA DOMAIN-CONTAINING PROTEIN"/>
    <property type="match status" value="1"/>
</dbReference>
<dbReference type="PROSITE" id="PS51891">
    <property type="entry name" value="CENP_V_GFA"/>
    <property type="match status" value="1"/>
</dbReference>
<dbReference type="PANTHER" id="PTHR33337:SF40">
    <property type="entry name" value="CENP-V_GFA DOMAIN-CONTAINING PROTEIN-RELATED"/>
    <property type="match status" value="1"/>
</dbReference>
<dbReference type="Pfam" id="PF04828">
    <property type="entry name" value="GFA"/>
    <property type="match status" value="1"/>
</dbReference>